<proteinExistence type="predicted"/>
<keyword evidence="1 2" id="KW-0727">SH2 domain</keyword>
<reference evidence="5" key="1">
    <citation type="submission" date="2020-11" db="EMBL/GenBank/DDBJ databases">
        <authorList>
            <person name="Tran Van P."/>
        </authorList>
    </citation>
    <scope>NUCLEOTIDE SEQUENCE</scope>
</reference>
<evidence type="ECO:0000256" key="3">
    <source>
        <dbReference type="SAM" id="MobiDB-lite"/>
    </source>
</evidence>
<evidence type="ECO:0000256" key="2">
    <source>
        <dbReference type="PROSITE-ProRule" id="PRU00191"/>
    </source>
</evidence>
<gene>
    <name evidence="5" type="ORF">NMOB1V02_LOCUS365</name>
</gene>
<evidence type="ECO:0000313" key="5">
    <source>
        <dbReference type="EMBL" id="CAD7272433.1"/>
    </source>
</evidence>
<dbReference type="SUPFAM" id="SSF55550">
    <property type="entry name" value="SH2 domain"/>
    <property type="match status" value="1"/>
</dbReference>
<dbReference type="PANTHER" id="PTHR15127">
    <property type="entry name" value="HEAVYWEIGHT, ISOFORM A"/>
    <property type="match status" value="1"/>
</dbReference>
<dbReference type="EMBL" id="OA882067">
    <property type="protein sequence ID" value="CAD7272433.1"/>
    <property type="molecule type" value="Genomic_DNA"/>
</dbReference>
<evidence type="ECO:0000259" key="4">
    <source>
        <dbReference type="PROSITE" id="PS50001"/>
    </source>
</evidence>
<evidence type="ECO:0000256" key="1">
    <source>
        <dbReference type="ARBA" id="ARBA00022999"/>
    </source>
</evidence>
<dbReference type="PRINTS" id="PR00401">
    <property type="entry name" value="SH2DOMAIN"/>
</dbReference>
<protein>
    <recommendedName>
        <fullName evidence="4">SH2 domain-containing protein</fullName>
    </recommendedName>
</protein>
<evidence type="ECO:0000313" key="6">
    <source>
        <dbReference type="Proteomes" id="UP000678499"/>
    </source>
</evidence>
<dbReference type="Pfam" id="PF00017">
    <property type="entry name" value="SH2"/>
    <property type="match status" value="1"/>
</dbReference>
<sequence>MPGIGTDHHPGLDEVLNMFPLRSTSHSSFRRDLKRHFSGDALGGKTDKYAWEMAARTVSDESMEFHSEETLARRPRRGETRLHPFSSGIRCLKFRVLPLCVGLLGNYCDPLDCKSYVDPGEAEKIYLCDESHRGEDHNGCDNTYIQPESCQVKDPARNLLWFRPSDGRDATPAPLFAPGSSSGIASLPRLTLFRSCTTRYLSMTTVTEMIALEPRLLESNAEDILGLTLPEQLQRRVSPGKVRALKINHGTCSNLNAGKGKENCVRIEVQSCNRGKPSGEFERKVGIRLSPSTAHVFQKRLQARIDGSDVGNREPGCTPGVPFYENVTWVAVTPPTSVSESTDDDDQLSCEEGEFVIDLPCFCQAAAADVKPSSHTSHPSLYRSHSALVLSVPCHSNGCAESANNCWCLASDGILVPNLIGKPPLPHGVARGSNMCFRQTVDPEDDVYCVFRVPGAPDGSCQGADQSFACNASGGQGPNQTPPPGKDAQRRATKPGLRSLLLRQSHPKRLFLSPAKPGRVYCPNGDVVRSKNYFSSSRHATQQQQQPSKDAVPESKEVVFTKQTTAKNGAIPPLASSTPVKTCGSPRNVMKSNGCCDSPTASVSGVRVKCNSFARSASFGNGHTAECVATEPPKFLEAPKGPSQAYLTSEASSSGSSSQISSLESVRSSGSSSNNGTHQSGVYSTYLNQRAVLNGGSPIQNATEIHIDSKPSPPAVKQCGERPSLCLNHKRNTWIAAVPHGCDSGGEINFDDLAALPFEMPKLQRKLEQMKRHSWNDGDSMLAPSQRYAKSIPTIDEPEHKSSADLEGILSSNRASPGRPQRRSDLHLMLSVGNQELPHIDVDLPLQRQGWFHGAISRKDAEHLLRMTKEGSFLVRNSESSQKGFSLSLKSPRGFMHMRISEQKKGEYVLGEFSKPFTNIPDMVYHYVRNRLPIKGAEHMSLRYPIIEQLL</sequence>
<feature type="domain" description="SH2" evidence="4">
    <location>
        <begin position="851"/>
        <end position="946"/>
    </location>
</feature>
<keyword evidence="6" id="KW-1185">Reference proteome</keyword>
<dbReference type="AlphaFoldDB" id="A0A7R9BC73"/>
<dbReference type="PANTHER" id="PTHR15127:SF32">
    <property type="entry name" value="HEAVYWEIGHT, ISOFORM A"/>
    <property type="match status" value="1"/>
</dbReference>
<dbReference type="InterPro" id="IPR051846">
    <property type="entry name" value="SH2_domain_adapters"/>
</dbReference>
<dbReference type="GO" id="GO:0001784">
    <property type="term" value="F:phosphotyrosine residue binding"/>
    <property type="evidence" value="ECO:0007669"/>
    <property type="project" value="TreeGrafter"/>
</dbReference>
<dbReference type="InterPro" id="IPR000980">
    <property type="entry name" value="SH2"/>
</dbReference>
<dbReference type="EMBL" id="CAJPEX010000030">
    <property type="protein sequence ID" value="CAG0912585.1"/>
    <property type="molecule type" value="Genomic_DNA"/>
</dbReference>
<dbReference type="OrthoDB" id="5914531at2759"/>
<feature type="compositionally biased region" description="Low complexity" evidence="3">
    <location>
        <begin position="649"/>
        <end position="673"/>
    </location>
</feature>
<dbReference type="InterPro" id="IPR036860">
    <property type="entry name" value="SH2_dom_sf"/>
</dbReference>
<dbReference type="CDD" id="cd09945">
    <property type="entry name" value="SH2_SHB_SHD_SHE_SHF_like"/>
    <property type="match status" value="1"/>
</dbReference>
<feature type="region of interest" description="Disordered" evidence="3">
    <location>
        <begin position="471"/>
        <end position="493"/>
    </location>
</feature>
<dbReference type="PROSITE" id="PS50001">
    <property type="entry name" value="SH2"/>
    <property type="match status" value="1"/>
</dbReference>
<feature type="compositionally biased region" description="Polar residues" evidence="3">
    <location>
        <begin position="534"/>
        <end position="548"/>
    </location>
</feature>
<feature type="region of interest" description="Disordered" evidence="3">
    <location>
        <begin position="638"/>
        <end position="681"/>
    </location>
</feature>
<organism evidence="5">
    <name type="scientific">Notodromas monacha</name>
    <dbReference type="NCBI Taxonomy" id="399045"/>
    <lineage>
        <taxon>Eukaryota</taxon>
        <taxon>Metazoa</taxon>
        <taxon>Ecdysozoa</taxon>
        <taxon>Arthropoda</taxon>
        <taxon>Crustacea</taxon>
        <taxon>Oligostraca</taxon>
        <taxon>Ostracoda</taxon>
        <taxon>Podocopa</taxon>
        <taxon>Podocopida</taxon>
        <taxon>Cypridocopina</taxon>
        <taxon>Cypridoidea</taxon>
        <taxon>Cyprididae</taxon>
        <taxon>Notodromas</taxon>
    </lineage>
</organism>
<name>A0A7R9BC73_9CRUS</name>
<dbReference type="Proteomes" id="UP000678499">
    <property type="component" value="Unassembled WGS sequence"/>
</dbReference>
<feature type="region of interest" description="Disordered" evidence="3">
    <location>
        <begin position="797"/>
        <end position="822"/>
    </location>
</feature>
<dbReference type="Gene3D" id="3.30.505.10">
    <property type="entry name" value="SH2 domain"/>
    <property type="match status" value="1"/>
</dbReference>
<accession>A0A7R9BC73</accession>
<feature type="region of interest" description="Disordered" evidence="3">
    <location>
        <begin position="534"/>
        <end position="554"/>
    </location>
</feature>
<dbReference type="SMART" id="SM00252">
    <property type="entry name" value="SH2"/>
    <property type="match status" value="1"/>
</dbReference>